<evidence type="ECO:0000313" key="2">
    <source>
        <dbReference type="Proteomes" id="UP000325811"/>
    </source>
</evidence>
<protein>
    <submittedName>
        <fullName evidence="1">Uncharacterized protein</fullName>
    </submittedName>
</protein>
<dbReference type="AlphaFoldDB" id="A0A5Q4ZHF6"/>
<keyword evidence="2" id="KW-1185">Reference proteome</keyword>
<dbReference type="EMBL" id="LR699553">
    <property type="protein sequence ID" value="VVD30686.1"/>
    <property type="molecule type" value="Genomic_DNA"/>
</dbReference>
<sequence length="64" mass="7271">MPRYRSSGSDPDNRKQKTAILFERSASYQQAVGPDIRAHRLQSLRYAGVKTSYNSFSPLHRCGI</sequence>
<evidence type="ECO:0000313" key="1">
    <source>
        <dbReference type="EMBL" id="VVD30686.1"/>
    </source>
</evidence>
<reference evidence="1 2" key="1">
    <citation type="submission" date="2019-08" db="EMBL/GenBank/DDBJ databases">
        <authorList>
            <person name="Herpell B J."/>
        </authorList>
    </citation>
    <scope>NUCLEOTIDE SEQUENCE [LARGE SCALE GENOMIC DNA]</scope>
    <source>
        <strain evidence="2">Msb3</strain>
    </source>
</reference>
<accession>A0A5Q4ZHF6</accession>
<gene>
    <name evidence="1" type="ORF">PDMSB3_4242</name>
</gene>
<proteinExistence type="predicted"/>
<dbReference type="Proteomes" id="UP000325811">
    <property type="component" value="Chromosome I"/>
</dbReference>
<dbReference type="KEGG" id="pdio:PDMSB3_4242"/>
<name>A0A5Q4ZHF6_9BURK</name>
<organism evidence="1 2">
    <name type="scientific">Paraburkholderia dioscoreae</name>
    <dbReference type="NCBI Taxonomy" id="2604047"/>
    <lineage>
        <taxon>Bacteria</taxon>
        <taxon>Pseudomonadati</taxon>
        <taxon>Pseudomonadota</taxon>
        <taxon>Betaproteobacteria</taxon>
        <taxon>Burkholderiales</taxon>
        <taxon>Burkholderiaceae</taxon>
        <taxon>Paraburkholderia</taxon>
    </lineage>
</organism>